<name>A0A9P5A5D6_9HYPO</name>
<proteinExistence type="predicted"/>
<protein>
    <submittedName>
        <fullName evidence="1">Uncharacterized protein</fullName>
    </submittedName>
</protein>
<reference evidence="1" key="2">
    <citation type="submission" date="2020-02" db="EMBL/GenBank/DDBJ databases">
        <title>Identification and distribution of gene clusters putatively required for synthesis of sphingolipid metabolism inhibitors in phylogenetically diverse species of the filamentous fungus Fusarium.</title>
        <authorList>
            <person name="Kim H.-S."/>
            <person name="Busman M."/>
            <person name="Brown D.W."/>
            <person name="Divon H."/>
            <person name="Uhlig S."/>
            <person name="Proctor R.H."/>
        </authorList>
    </citation>
    <scope>NUCLEOTIDE SEQUENCE</scope>
    <source>
        <strain evidence="1">NRRL 25174</strain>
    </source>
</reference>
<sequence length="265" mass="29576">MPSQAKRTVAARRAAATQRLQRTTALAPRDVFCQHCFYSQKTALTAGMKKPAARKPTEVPLIVCEYESASSSRCAHCNEKGKVCEPVYTLLAGNALDLLQLTRYARNLTMLDDEDPPADLLDGDTIPLLLSREQRQMVVGTVLDLWEGFGSILQAHSREHNLGGINTAKKDRVEPLAAYRGHVLNRRQLLAVQNGPRPSDPAELRAWQQWSLLRLEPGDEMYPFWLVALEGFAEGISAALNEGDVFQDDWIIEQMEAIPVRVPNE</sequence>
<dbReference type="EMBL" id="PVQB02001049">
    <property type="protein sequence ID" value="KAF4332522.1"/>
    <property type="molecule type" value="Genomic_DNA"/>
</dbReference>
<gene>
    <name evidence="1" type="ORF">FBEOM_13676</name>
</gene>
<evidence type="ECO:0000313" key="1">
    <source>
        <dbReference type="EMBL" id="KAF4332522.1"/>
    </source>
</evidence>
<organism evidence="1 2">
    <name type="scientific">Fusarium beomiforme</name>
    <dbReference type="NCBI Taxonomy" id="44412"/>
    <lineage>
        <taxon>Eukaryota</taxon>
        <taxon>Fungi</taxon>
        <taxon>Dikarya</taxon>
        <taxon>Ascomycota</taxon>
        <taxon>Pezizomycotina</taxon>
        <taxon>Sordariomycetes</taxon>
        <taxon>Hypocreomycetidae</taxon>
        <taxon>Hypocreales</taxon>
        <taxon>Nectriaceae</taxon>
        <taxon>Fusarium</taxon>
        <taxon>Fusarium burgessii species complex</taxon>
    </lineage>
</organism>
<keyword evidence="2" id="KW-1185">Reference proteome</keyword>
<accession>A0A9P5A5D6</accession>
<dbReference type="Proteomes" id="UP000730481">
    <property type="component" value="Unassembled WGS sequence"/>
</dbReference>
<reference evidence="1" key="1">
    <citation type="journal article" date="2017" name="Mycologia">
        <title>Fusarium algeriense, sp. nov., a novel toxigenic crown rot pathogen of durum wheat from Algeria is nested in the Fusarium burgessii species complex.</title>
        <authorList>
            <person name="Laraba I."/>
            <person name="Keddad A."/>
            <person name="Boureghda H."/>
            <person name="Abdallah N."/>
            <person name="Vaughan M.M."/>
            <person name="Proctor R.H."/>
            <person name="Busman M."/>
            <person name="O'Donnell K."/>
        </authorList>
    </citation>
    <scope>NUCLEOTIDE SEQUENCE</scope>
    <source>
        <strain evidence="1">NRRL 25174</strain>
    </source>
</reference>
<evidence type="ECO:0000313" key="2">
    <source>
        <dbReference type="Proteomes" id="UP000730481"/>
    </source>
</evidence>
<dbReference type="OrthoDB" id="10260255at2759"/>
<dbReference type="AlphaFoldDB" id="A0A9P5A5D6"/>
<comment type="caution">
    <text evidence="1">The sequence shown here is derived from an EMBL/GenBank/DDBJ whole genome shotgun (WGS) entry which is preliminary data.</text>
</comment>